<evidence type="ECO:0000313" key="2">
    <source>
        <dbReference type="EMBL" id="RFU69240.1"/>
    </source>
</evidence>
<comment type="caution">
    <text evidence="2">The sequence shown here is derived from an EMBL/GenBank/DDBJ whole genome shotgun (WGS) entry which is preliminary data.</text>
</comment>
<dbReference type="AlphaFoldDB" id="A0A372LNK8"/>
<name>A0A372LNK8_9BACI</name>
<sequence>MNFHVNKKSTMTPHSEEEVLPMPRPSTLREQKFSLFYYVMRCVTCENKQGPLKKHGPVYAWLFIIYFSY</sequence>
<dbReference type="Proteomes" id="UP000264541">
    <property type="component" value="Unassembled WGS sequence"/>
</dbReference>
<dbReference type="EMBL" id="QVTE01000027">
    <property type="protein sequence ID" value="RFU69240.1"/>
    <property type="molecule type" value="Genomic_DNA"/>
</dbReference>
<accession>A0A372LNK8</accession>
<evidence type="ECO:0000256" key="1">
    <source>
        <dbReference type="SAM" id="MobiDB-lite"/>
    </source>
</evidence>
<protein>
    <submittedName>
        <fullName evidence="2">Uncharacterized protein</fullName>
    </submittedName>
</protein>
<evidence type="ECO:0000313" key="3">
    <source>
        <dbReference type="Proteomes" id="UP000264541"/>
    </source>
</evidence>
<gene>
    <name evidence="2" type="ORF">D0469_09935</name>
</gene>
<feature type="region of interest" description="Disordered" evidence="1">
    <location>
        <begin position="1"/>
        <end position="23"/>
    </location>
</feature>
<organism evidence="2 3">
    <name type="scientific">Peribacillus saganii</name>
    <dbReference type="NCBI Taxonomy" id="2303992"/>
    <lineage>
        <taxon>Bacteria</taxon>
        <taxon>Bacillati</taxon>
        <taxon>Bacillota</taxon>
        <taxon>Bacilli</taxon>
        <taxon>Bacillales</taxon>
        <taxon>Bacillaceae</taxon>
        <taxon>Peribacillus</taxon>
    </lineage>
</organism>
<reference evidence="2 3" key="1">
    <citation type="submission" date="2018-08" db="EMBL/GenBank/DDBJ databases">
        <title>Bacillus chawlae sp. nov., Bacillus glennii sp. nov., and Bacillus saganii sp. nov. Isolated from the Vehicle Assembly Building at Kennedy Space Center where the Viking Spacecraft were Assembled.</title>
        <authorList>
            <person name="Seuylemezian A."/>
            <person name="Vaishampayan P."/>
        </authorList>
    </citation>
    <scope>NUCLEOTIDE SEQUENCE [LARGE SCALE GENOMIC DNA]</scope>
    <source>
        <strain evidence="2 3">V47-23a</strain>
    </source>
</reference>
<proteinExistence type="predicted"/>
<keyword evidence="3" id="KW-1185">Reference proteome</keyword>